<feature type="region of interest" description="Disordered" evidence="1">
    <location>
        <begin position="20"/>
        <end position="40"/>
    </location>
</feature>
<protein>
    <submittedName>
        <fullName evidence="2">Uncharacterized protein</fullName>
    </submittedName>
</protein>
<dbReference type="EMBL" id="NPIC01000002">
    <property type="protein sequence ID" value="RDL38389.1"/>
    <property type="molecule type" value="Genomic_DNA"/>
</dbReference>
<comment type="caution">
    <text evidence="2">The sequence shown here is derived from an EMBL/GenBank/DDBJ whole genome shotgun (WGS) entry which is preliminary data.</text>
</comment>
<keyword evidence="3" id="KW-1185">Reference proteome</keyword>
<dbReference type="AlphaFoldDB" id="A0A370TS79"/>
<sequence length="162" mass="17878">MHAGVRVSKRFMMPLHHLQTQETNVTSSSGNPSGFSPHPYSPGEHFCMGAYSRILAQQAEKEGVNEKNHSTLAGDGEISNTRSGSVVGNDSPLVQLSATRSRCHHFSGHITPRPDRPTSKNQDDRVVHLNFPATIHRILTDNGDDDSMDHDKDNTLELVRIT</sequence>
<dbReference type="RefSeq" id="XP_031871045.1">
    <property type="nucleotide sequence ID" value="XM_032011352.1"/>
</dbReference>
<accession>A0A370TS79</accession>
<organism evidence="2 3">
    <name type="scientific">Venustampulla echinocandica</name>
    <dbReference type="NCBI Taxonomy" id="2656787"/>
    <lineage>
        <taxon>Eukaryota</taxon>
        <taxon>Fungi</taxon>
        <taxon>Dikarya</taxon>
        <taxon>Ascomycota</taxon>
        <taxon>Pezizomycotina</taxon>
        <taxon>Leotiomycetes</taxon>
        <taxon>Helotiales</taxon>
        <taxon>Pleuroascaceae</taxon>
        <taxon>Venustampulla</taxon>
    </lineage>
</organism>
<reference evidence="2 3" key="1">
    <citation type="journal article" date="2018" name="IMA Fungus">
        <title>IMA Genome-F 9: Draft genome sequence of Annulohypoxylon stygium, Aspergillus mulundensis, Berkeleyomyces basicola (syn. Thielaviopsis basicola), Ceratocystis smalleyi, two Cercospora beticola strains, Coleophoma cylindrospora, Fusarium fracticaudum, Phialophora cf. hyalina, and Morchella septimelata.</title>
        <authorList>
            <person name="Wingfield B.D."/>
            <person name="Bills G.F."/>
            <person name="Dong Y."/>
            <person name="Huang W."/>
            <person name="Nel W.J."/>
            <person name="Swalarsk-Parry B.S."/>
            <person name="Vaghefi N."/>
            <person name="Wilken P.M."/>
            <person name="An Z."/>
            <person name="de Beer Z.W."/>
            <person name="De Vos L."/>
            <person name="Chen L."/>
            <person name="Duong T.A."/>
            <person name="Gao Y."/>
            <person name="Hammerbacher A."/>
            <person name="Kikkert J.R."/>
            <person name="Li Y."/>
            <person name="Li H."/>
            <person name="Li K."/>
            <person name="Li Q."/>
            <person name="Liu X."/>
            <person name="Ma X."/>
            <person name="Naidoo K."/>
            <person name="Pethybridge S.J."/>
            <person name="Sun J."/>
            <person name="Steenkamp E.T."/>
            <person name="van der Nest M.A."/>
            <person name="van Wyk S."/>
            <person name="Wingfield M.J."/>
            <person name="Xiong C."/>
            <person name="Yue Q."/>
            <person name="Zhang X."/>
        </authorList>
    </citation>
    <scope>NUCLEOTIDE SEQUENCE [LARGE SCALE GENOMIC DNA]</scope>
    <source>
        <strain evidence="2 3">BP 5553</strain>
    </source>
</reference>
<feature type="compositionally biased region" description="Polar residues" evidence="1">
    <location>
        <begin position="78"/>
        <end position="88"/>
    </location>
</feature>
<dbReference type="Proteomes" id="UP000254866">
    <property type="component" value="Unassembled WGS sequence"/>
</dbReference>
<evidence type="ECO:0000256" key="1">
    <source>
        <dbReference type="SAM" id="MobiDB-lite"/>
    </source>
</evidence>
<feature type="compositionally biased region" description="Polar residues" evidence="1">
    <location>
        <begin position="20"/>
        <end position="34"/>
    </location>
</feature>
<feature type="region of interest" description="Disordered" evidence="1">
    <location>
        <begin position="60"/>
        <end position="88"/>
    </location>
</feature>
<gene>
    <name evidence="2" type="ORF">BP5553_02729</name>
</gene>
<evidence type="ECO:0000313" key="3">
    <source>
        <dbReference type="Proteomes" id="UP000254866"/>
    </source>
</evidence>
<name>A0A370TS79_9HELO</name>
<evidence type="ECO:0000313" key="2">
    <source>
        <dbReference type="EMBL" id="RDL38389.1"/>
    </source>
</evidence>
<feature type="compositionally biased region" description="Basic and acidic residues" evidence="1">
    <location>
        <begin position="60"/>
        <end position="69"/>
    </location>
</feature>
<dbReference type="GeneID" id="43595578"/>
<proteinExistence type="predicted"/>